<feature type="domain" description="CBS" evidence="3">
    <location>
        <begin position="241"/>
        <end position="299"/>
    </location>
</feature>
<dbReference type="InterPro" id="IPR043519">
    <property type="entry name" value="NT_sf"/>
</dbReference>
<dbReference type="RefSeq" id="WP_133603012.1">
    <property type="nucleotide sequence ID" value="NZ_JAUFPJ010000010.1"/>
</dbReference>
<reference evidence="4 5" key="1">
    <citation type="submission" date="2019-03" db="EMBL/GenBank/DDBJ databases">
        <title>Genomic Encyclopedia of Type Strains, Phase IV (KMG-IV): sequencing the most valuable type-strain genomes for metagenomic binning, comparative biology and taxonomic classification.</title>
        <authorList>
            <person name="Goeker M."/>
        </authorList>
    </citation>
    <scope>NUCLEOTIDE SEQUENCE [LARGE SCALE GENOMIC DNA]</scope>
    <source>
        <strain evidence="4 5">DSM 25082</strain>
    </source>
</reference>
<dbReference type="Pfam" id="PF10335">
    <property type="entry name" value="DUF294_C"/>
    <property type="match status" value="1"/>
</dbReference>
<organism evidence="4 5">
    <name type="scientific">Roseateles asaccharophilus</name>
    <dbReference type="NCBI Taxonomy" id="582607"/>
    <lineage>
        <taxon>Bacteria</taxon>
        <taxon>Pseudomonadati</taxon>
        <taxon>Pseudomonadota</taxon>
        <taxon>Betaproteobacteria</taxon>
        <taxon>Burkholderiales</taxon>
        <taxon>Sphaerotilaceae</taxon>
        <taxon>Roseateles</taxon>
    </lineage>
</organism>
<evidence type="ECO:0000259" key="3">
    <source>
        <dbReference type="PROSITE" id="PS51371"/>
    </source>
</evidence>
<dbReference type="InterPro" id="IPR000644">
    <property type="entry name" value="CBS_dom"/>
</dbReference>
<dbReference type="CDD" id="cd05401">
    <property type="entry name" value="NT_GlnE_GlnD_like"/>
    <property type="match status" value="1"/>
</dbReference>
<proteinExistence type="predicted"/>
<dbReference type="OrthoDB" id="9808528at2"/>
<evidence type="ECO:0000313" key="4">
    <source>
        <dbReference type="EMBL" id="TDP11084.1"/>
    </source>
</evidence>
<evidence type="ECO:0000256" key="1">
    <source>
        <dbReference type="ARBA" id="ARBA00023122"/>
    </source>
</evidence>
<accession>A0A4R6N7N5</accession>
<dbReference type="GO" id="GO:0008773">
    <property type="term" value="F:[protein-PII] uridylyltransferase activity"/>
    <property type="evidence" value="ECO:0007669"/>
    <property type="project" value="InterPro"/>
</dbReference>
<keyword evidence="5" id="KW-1185">Reference proteome</keyword>
<evidence type="ECO:0000313" key="5">
    <source>
        <dbReference type="Proteomes" id="UP000295357"/>
    </source>
</evidence>
<dbReference type="InterPro" id="IPR014710">
    <property type="entry name" value="RmlC-like_jellyroll"/>
</dbReference>
<dbReference type="InterPro" id="IPR018821">
    <property type="entry name" value="DUF294_put_nucleoTrafse_sb-bd"/>
</dbReference>
<dbReference type="PANTHER" id="PTHR43080">
    <property type="entry name" value="CBS DOMAIN-CONTAINING PROTEIN CBSX3, MITOCHONDRIAL"/>
    <property type="match status" value="1"/>
</dbReference>
<gene>
    <name evidence="4" type="ORF">DFR39_1036</name>
</gene>
<dbReference type="Gene3D" id="3.10.580.10">
    <property type="entry name" value="CBS-domain"/>
    <property type="match status" value="1"/>
</dbReference>
<feature type="domain" description="CBS" evidence="3">
    <location>
        <begin position="175"/>
        <end position="233"/>
    </location>
</feature>
<dbReference type="Proteomes" id="UP000295357">
    <property type="component" value="Unassembled WGS sequence"/>
</dbReference>
<dbReference type="SUPFAM" id="SSF51206">
    <property type="entry name" value="cAMP-binding domain-like"/>
    <property type="match status" value="1"/>
</dbReference>
<sequence>MSQRPLTPAEQLLGQLQAELQQHPPFAQMEPAHVRQFLAQAEQAYYAPGELLLAPEQGPVERLFYIRRGAVSARRGIAEATGGLHYEAGECFPIGALLGARAVTAQYQAQGDVFCLLVPAAQVQALARSSAPFADFLNQRVAQFLALSRRALQVSYASQTLAEQSLETPLGELLAQRAAPVGVPPGTPLRQALTLMHERRIGSVLVLDAQQAPLGILTRHDVLDRVTLPELSLDTPIEAVMSQPLRALRLEDRAQDAALLMSRHGIRHVPVLDQGRVVGLVSERDLFALQRLSLKQVSSAIRAARDVATLRIVAQDIRRFARSLMAQGVAARQLTELISHLNDVLAERLVQILAQAQGLDPQRFAWLAFGSEGRGEQTIATDQDNGIVFDGPPSERARWLALGQAVNAALDECGYPLCKGGIMAGREACCLSQQEWLEAFSDWIEHGAPEDLLKASIFFDLRPIAGHAELARPLQALLQGHAARQPRFMRQLAENALRNRAPLNWLGALDTGEDGQLDLKLQGTAIFVDVARLFALAHGLAATGTRARFEAAAPLLQSSATESEAWSSAFEFLQLLRLRRQMEAGGESGENPNRLDPARLNDIDRRMLKESLRVARRLQQRLELDWLR</sequence>
<dbReference type="AlphaFoldDB" id="A0A4R6N7N5"/>
<dbReference type="SUPFAM" id="SSF81301">
    <property type="entry name" value="Nucleotidyltransferase"/>
    <property type="match status" value="1"/>
</dbReference>
<dbReference type="SMART" id="SM00116">
    <property type="entry name" value="CBS"/>
    <property type="match status" value="2"/>
</dbReference>
<dbReference type="PROSITE" id="PS51371">
    <property type="entry name" value="CBS"/>
    <property type="match status" value="2"/>
</dbReference>
<name>A0A4R6N7N5_9BURK</name>
<dbReference type="Pfam" id="PF03445">
    <property type="entry name" value="DUF294"/>
    <property type="match status" value="1"/>
</dbReference>
<dbReference type="InterPro" id="IPR018490">
    <property type="entry name" value="cNMP-bd_dom_sf"/>
</dbReference>
<dbReference type="InterPro" id="IPR051257">
    <property type="entry name" value="Diverse_CBS-Domain"/>
</dbReference>
<comment type="caution">
    <text evidence="4">The sequence shown here is derived from an EMBL/GenBank/DDBJ whole genome shotgun (WGS) entry which is preliminary data.</text>
</comment>
<dbReference type="Gene3D" id="2.60.120.10">
    <property type="entry name" value="Jelly Rolls"/>
    <property type="match status" value="1"/>
</dbReference>
<dbReference type="PANTHER" id="PTHR43080:SF2">
    <property type="entry name" value="CBS DOMAIN-CONTAINING PROTEIN"/>
    <property type="match status" value="1"/>
</dbReference>
<dbReference type="SUPFAM" id="SSF54631">
    <property type="entry name" value="CBS-domain pair"/>
    <property type="match status" value="1"/>
</dbReference>
<dbReference type="EMBL" id="SNXE01000003">
    <property type="protein sequence ID" value="TDP11084.1"/>
    <property type="molecule type" value="Genomic_DNA"/>
</dbReference>
<dbReference type="InterPro" id="IPR000595">
    <property type="entry name" value="cNMP-bd_dom"/>
</dbReference>
<dbReference type="CDD" id="cd00038">
    <property type="entry name" value="CAP_ED"/>
    <property type="match status" value="1"/>
</dbReference>
<evidence type="ECO:0000256" key="2">
    <source>
        <dbReference type="PROSITE-ProRule" id="PRU00703"/>
    </source>
</evidence>
<dbReference type="InterPro" id="IPR046342">
    <property type="entry name" value="CBS_dom_sf"/>
</dbReference>
<keyword evidence="1 2" id="KW-0129">CBS domain</keyword>
<dbReference type="InterPro" id="IPR005105">
    <property type="entry name" value="GlnD_Uridyltrans_N"/>
</dbReference>
<protein>
    <submittedName>
        <fullName evidence="4">CBS domain-containing protein</fullName>
    </submittedName>
</protein>
<dbReference type="Pfam" id="PF00571">
    <property type="entry name" value="CBS"/>
    <property type="match status" value="2"/>
</dbReference>